<keyword evidence="1" id="KW-1133">Transmembrane helix</keyword>
<evidence type="ECO:0000313" key="3">
    <source>
        <dbReference type="Proteomes" id="UP000659124"/>
    </source>
</evidence>
<evidence type="ECO:0000313" key="2">
    <source>
        <dbReference type="EMBL" id="MBC9930621.1"/>
    </source>
</evidence>
<keyword evidence="1" id="KW-0812">Transmembrane</keyword>
<dbReference type="Proteomes" id="UP000659124">
    <property type="component" value="Unassembled WGS sequence"/>
</dbReference>
<gene>
    <name evidence="2" type="ORF">ICL07_09575</name>
</gene>
<feature type="transmembrane region" description="Helical" evidence="1">
    <location>
        <begin position="20"/>
        <end position="40"/>
    </location>
</feature>
<accession>A0ABR7TJF7</accession>
<evidence type="ECO:0000256" key="1">
    <source>
        <dbReference type="SAM" id="Phobius"/>
    </source>
</evidence>
<evidence type="ECO:0008006" key="4">
    <source>
        <dbReference type="Google" id="ProtNLM"/>
    </source>
</evidence>
<keyword evidence="3" id="KW-1185">Reference proteome</keyword>
<dbReference type="RefSeq" id="WP_188087686.1">
    <property type="nucleotide sequence ID" value="NZ_JACVFC010000001.1"/>
</dbReference>
<name>A0ABR7TJF7_9BACT</name>
<keyword evidence="1" id="KW-0472">Membrane</keyword>
<comment type="caution">
    <text evidence="2">The sequence shown here is derived from an EMBL/GenBank/DDBJ whole genome shotgun (WGS) entry which is preliminary data.</text>
</comment>
<protein>
    <recommendedName>
        <fullName evidence="4">PH domain-containing protein</fullName>
    </recommendedName>
</protein>
<organism evidence="2 3">
    <name type="scientific">Chitinophaga qingshengii</name>
    <dbReference type="NCBI Taxonomy" id="1569794"/>
    <lineage>
        <taxon>Bacteria</taxon>
        <taxon>Pseudomonadati</taxon>
        <taxon>Bacteroidota</taxon>
        <taxon>Chitinophagia</taxon>
        <taxon>Chitinophagales</taxon>
        <taxon>Chitinophagaceae</taxon>
        <taxon>Chitinophaga</taxon>
    </lineage>
</organism>
<feature type="transmembrane region" description="Helical" evidence="1">
    <location>
        <begin position="52"/>
        <end position="74"/>
    </location>
</feature>
<sequence length="177" mass="20776">MEDIFYIRYWLVESPRLKLIAGLVIFTLLSGFYALRVFPYDSVLATYGIPRLFRMLLLLLPFCAALLTLIWYLAKVIYQCEQLVITKDSLAFVRRGYKMIFRKDDITQFIISEQMATGMITSYLFNAKGTTYSIYTAGTAIRHDFVHQALEQFFELEKYQPVVEEMKGVEKRVYVLR</sequence>
<dbReference type="EMBL" id="JACVFC010000001">
    <property type="protein sequence ID" value="MBC9930621.1"/>
    <property type="molecule type" value="Genomic_DNA"/>
</dbReference>
<proteinExistence type="predicted"/>
<reference evidence="2 3" key="1">
    <citation type="submission" date="2020-09" db="EMBL/GenBank/DDBJ databases">
        <title>Genome sequences of type strains of Chitinophaga qingshengii and Chitinophaga varians.</title>
        <authorList>
            <person name="Kittiwongwattana C."/>
        </authorList>
    </citation>
    <scope>NUCLEOTIDE SEQUENCE [LARGE SCALE GENOMIC DNA]</scope>
    <source>
        <strain evidence="2 3">JCM 30026</strain>
    </source>
</reference>